<evidence type="ECO:0000259" key="2">
    <source>
        <dbReference type="Pfam" id="PF14479"/>
    </source>
</evidence>
<feature type="domain" description="DUF7580" evidence="3">
    <location>
        <begin position="352"/>
        <end position="581"/>
    </location>
</feature>
<sequence>MSVNIVLAVQQLCGAAVAAYNLYLDVRDFPSSYLQLRLGLVIERQRLQLWAREIISQEQPPQDEALWRLFKLILARILGTLEGSTRTMEEYELDAGFPEMAGLSGDLEGAITELRVLERLSSPSASQPPPPRRTVSNILRSVKFIVKDKSKLEQMVKDLCYLNDSLDKLVSHLQRDSARRKLRAFLSTNSAEQLLLLQHAAAMLNHHDIEKLASSMRILGESSHDDNDQPDSKPESEEPGSQNMLLDYRVKRDHLTLEKPFQADQTRTRAVFRDRDGREEEVLVDWRCARDETWRRKNPVAFKRRTDNLAKILNQDLAPLRLAVLHCVGYYNQNSTVTGYLFRPPPESTPGEDPITLFDLLTSANRASDVPDLGERFALASALVTTVFEFHNMGWLHKNLQSKNILFWPRDAQKPPRPNLRKPYLLGFDTSRPNQPGEVSEKPLSTPEDDLYRHPHYKSPDPRPFRSPYDIYSLGVLLFEIGMWRIVSYQHRGSRASSSRAPPPVSLTDPQFIQKVVMGPAADLGRYMGASYRDAVLACLNLEFDRIWDASEEEEEEEEEGERDRMLRFQAEVQSRIVDPIALCRA</sequence>
<gene>
    <name evidence="4" type="ORF">GP486_006809</name>
</gene>
<dbReference type="Gene3D" id="1.20.120.1020">
    <property type="entry name" value="Prion-inhibition and propagation, HeLo domain"/>
    <property type="match status" value="1"/>
</dbReference>
<feature type="region of interest" description="Disordered" evidence="1">
    <location>
        <begin position="417"/>
        <end position="459"/>
    </location>
</feature>
<dbReference type="Pfam" id="PF24476">
    <property type="entry name" value="DUF7580"/>
    <property type="match status" value="1"/>
</dbReference>
<protein>
    <recommendedName>
        <fullName evidence="6">Protein kinase domain-containing protein</fullName>
    </recommendedName>
</protein>
<evidence type="ECO:0000256" key="1">
    <source>
        <dbReference type="SAM" id="MobiDB-lite"/>
    </source>
</evidence>
<dbReference type="InterPro" id="IPR029498">
    <property type="entry name" value="HeLo_dom"/>
</dbReference>
<dbReference type="Gene3D" id="1.10.510.10">
    <property type="entry name" value="Transferase(Phosphotransferase) domain 1"/>
    <property type="match status" value="1"/>
</dbReference>
<evidence type="ECO:0000259" key="3">
    <source>
        <dbReference type="Pfam" id="PF24476"/>
    </source>
</evidence>
<dbReference type="SUPFAM" id="SSF56112">
    <property type="entry name" value="Protein kinase-like (PK-like)"/>
    <property type="match status" value="1"/>
</dbReference>
<feature type="region of interest" description="Disordered" evidence="1">
    <location>
        <begin position="221"/>
        <end position="243"/>
    </location>
</feature>
<dbReference type="PANTHER" id="PTHR37542:SF1">
    <property type="entry name" value="PRION-INHIBITION AND PROPAGATION HELO DOMAIN-CONTAINING PROTEIN"/>
    <property type="match status" value="1"/>
</dbReference>
<dbReference type="Proteomes" id="UP000750711">
    <property type="component" value="Unassembled WGS sequence"/>
</dbReference>
<dbReference type="AlphaFoldDB" id="A0A9P8IGN2"/>
<dbReference type="InterPro" id="IPR011009">
    <property type="entry name" value="Kinase-like_dom_sf"/>
</dbReference>
<evidence type="ECO:0000313" key="5">
    <source>
        <dbReference type="Proteomes" id="UP000750711"/>
    </source>
</evidence>
<keyword evidence="5" id="KW-1185">Reference proteome</keyword>
<feature type="compositionally biased region" description="Basic and acidic residues" evidence="1">
    <location>
        <begin position="222"/>
        <end position="236"/>
    </location>
</feature>
<accession>A0A9P8IGN2</accession>
<dbReference type="PANTHER" id="PTHR37542">
    <property type="entry name" value="HELO DOMAIN-CONTAINING PROTEIN-RELATED"/>
    <property type="match status" value="1"/>
</dbReference>
<feature type="domain" description="Prion-inhibition and propagation HeLo" evidence="2">
    <location>
        <begin position="6"/>
        <end position="184"/>
    </location>
</feature>
<name>A0A9P8IGN2_9PEZI</name>
<proteinExistence type="predicted"/>
<evidence type="ECO:0000313" key="4">
    <source>
        <dbReference type="EMBL" id="KAH0552995.1"/>
    </source>
</evidence>
<dbReference type="InterPro" id="IPR056002">
    <property type="entry name" value="DUF7580"/>
</dbReference>
<dbReference type="Pfam" id="PF14479">
    <property type="entry name" value="HeLo"/>
    <property type="match status" value="1"/>
</dbReference>
<feature type="compositionally biased region" description="Basic and acidic residues" evidence="1">
    <location>
        <begin position="450"/>
        <end position="459"/>
    </location>
</feature>
<reference evidence="4" key="1">
    <citation type="submission" date="2021-03" db="EMBL/GenBank/DDBJ databases">
        <title>Comparative genomics and phylogenomic investigation of the class Geoglossomycetes provide insights into ecological specialization and systematics.</title>
        <authorList>
            <person name="Melie T."/>
            <person name="Pirro S."/>
            <person name="Miller A.N."/>
            <person name="Quandt A."/>
        </authorList>
    </citation>
    <scope>NUCLEOTIDE SEQUENCE</scope>
    <source>
        <strain evidence="4">CAQ_001_2017</strain>
    </source>
</reference>
<dbReference type="InterPro" id="IPR038305">
    <property type="entry name" value="HeLo_sf"/>
</dbReference>
<dbReference type="EMBL" id="JAGHQM010001658">
    <property type="protein sequence ID" value="KAH0552995.1"/>
    <property type="molecule type" value="Genomic_DNA"/>
</dbReference>
<organism evidence="4 5">
    <name type="scientific">Trichoglossum hirsutum</name>
    <dbReference type="NCBI Taxonomy" id="265104"/>
    <lineage>
        <taxon>Eukaryota</taxon>
        <taxon>Fungi</taxon>
        <taxon>Dikarya</taxon>
        <taxon>Ascomycota</taxon>
        <taxon>Pezizomycotina</taxon>
        <taxon>Geoglossomycetes</taxon>
        <taxon>Geoglossales</taxon>
        <taxon>Geoglossaceae</taxon>
        <taxon>Trichoglossum</taxon>
    </lineage>
</organism>
<evidence type="ECO:0008006" key="6">
    <source>
        <dbReference type="Google" id="ProtNLM"/>
    </source>
</evidence>
<comment type="caution">
    <text evidence="4">The sequence shown here is derived from an EMBL/GenBank/DDBJ whole genome shotgun (WGS) entry which is preliminary data.</text>
</comment>